<sequence length="236" mass="26397">MGLKSLLSKPSDSQPQQATLPPYSGNDAKTPVISQPPAIQAYGTANLQPIELHVYKEGSLFGMDDIITGPDKQQMQYYLHFPVKFLSGRWDLSLRQGGPQGPEICQIIKGGSWSNSFEIRWNGGAVTPVQQLGTFRMRYEFPASQEVYIWKSDNLMTSDYHFSLYKSSELGLPKEQRTLIAHWRTSIATFSKDGCLEIHPHFSHEVELILATALGVEVLTEGADALRRSRDSHSTI</sequence>
<proteinExistence type="predicted"/>
<evidence type="ECO:0000313" key="2">
    <source>
        <dbReference type="EMBL" id="POY73038.1"/>
    </source>
</evidence>
<protein>
    <submittedName>
        <fullName evidence="2">Uncharacterized protein</fullName>
    </submittedName>
</protein>
<reference evidence="2 3" key="1">
    <citation type="journal article" date="2018" name="Front. Microbiol.">
        <title>Prospects for Fungal Bioremediation of Acidic Radioactive Waste Sites: Characterization and Genome Sequence of Rhodotorula taiwanensis MD1149.</title>
        <authorList>
            <person name="Tkavc R."/>
            <person name="Matrosova V.Y."/>
            <person name="Grichenko O.E."/>
            <person name="Gostincar C."/>
            <person name="Volpe R.P."/>
            <person name="Klimenkova P."/>
            <person name="Gaidamakova E.K."/>
            <person name="Zhou C.E."/>
            <person name="Stewart B.J."/>
            <person name="Lyman M.G."/>
            <person name="Malfatti S.A."/>
            <person name="Rubinfeld B."/>
            <person name="Courtot M."/>
            <person name="Singh J."/>
            <person name="Dalgard C.L."/>
            <person name="Hamilton T."/>
            <person name="Frey K.G."/>
            <person name="Gunde-Cimerman N."/>
            <person name="Dugan L."/>
            <person name="Daly M.J."/>
        </authorList>
    </citation>
    <scope>NUCLEOTIDE SEQUENCE [LARGE SCALE GENOMIC DNA]</scope>
    <source>
        <strain evidence="2 3">MD1149</strain>
    </source>
</reference>
<keyword evidence="3" id="KW-1185">Reference proteome</keyword>
<dbReference type="OrthoDB" id="2612513at2759"/>
<dbReference type="STRING" id="741276.A0A2S5B8D2"/>
<name>A0A2S5B8D2_9BASI</name>
<feature type="compositionally biased region" description="Polar residues" evidence="1">
    <location>
        <begin position="8"/>
        <end position="19"/>
    </location>
</feature>
<accession>A0A2S5B8D2</accession>
<evidence type="ECO:0000313" key="3">
    <source>
        <dbReference type="Proteomes" id="UP000237144"/>
    </source>
</evidence>
<dbReference type="AlphaFoldDB" id="A0A2S5B8D2"/>
<gene>
    <name evidence="2" type="ORF">BMF94_3876</name>
</gene>
<comment type="caution">
    <text evidence="2">The sequence shown here is derived from an EMBL/GenBank/DDBJ whole genome shotgun (WGS) entry which is preliminary data.</text>
</comment>
<organism evidence="2 3">
    <name type="scientific">Rhodotorula taiwanensis</name>
    <dbReference type="NCBI Taxonomy" id="741276"/>
    <lineage>
        <taxon>Eukaryota</taxon>
        <taxon>Fungi</taxon>
        <taxon>Dikarya</taxon>
        <taxon>Basidiomycota</taxon>
        <taxon>Pucciniomycotina</taxon>
        <taxon>Microbotryomycetes</taxon>
        <taxon>Sporidiobolales</taxon>
        <taxon>Sporidiobolaceae</taxon>
        <taxon>Rhodotorula</taxon>
    </lineage>
</organism>
<feature type="region of interest" description="Disordered" evidence="1">
    <location>
        <begin position="1"/>
        <end position="31"/>
    </location>
</feature>
<dbReference type="EMBL" id="PJQD01000042">
    <property type="protein sequence ID" value="POY73038.1"/>
    <property type="molecule type" value="Genomic_DNA"/>
</dbReference>
<evidence type="ECO:0000256" key="1">
    <source>
        <dbReference type="SAM" id="MobiDB-lite"/>
    </source>
</evidence>
<dbReference type="Proteomes" id="UP000237144">
    <property type="component" value="Unassembled WGS sequence"/>
</dbReference>